<feature type="transmembrane region" description="Helical" evidence="7">
    <location>
        <begin position="371"/>
        <end position="393"/>
    </location>
</feature>
<evidence type="ECO:0008006" key="10">
    <source>
        <dbReference type="Google" id="ProtNLM"/>
    </source>
</evidence>
<evidence type="ECO:0000313" key="9">
    <source>
        <dbReference type="Proteomes" id="UP000244005"/>
    </source>
</evidence>
<evidence type="ECO:0000256" key="6">
    <source>
        <dbReference type="SAM" id="MobiDB-lite"/>
    </source>
</evidence>
<proteinExistence type="inferred from homology"/>
<dbReference type="Gramene" id="Mp3g09240.1">
    <property type="protein sequence ID" value="Mp3g09240.1.cds"/>
    <property type="gene ID" value="Mp3g09240"/>
</dbReference>
<evidence type="ECO:0000256" key="4">
    <source>
        <dbReference type="ARBA" id="ARBA00022989"/>
    </source>
</evidence>
<keyword evidence="4 7" id="KW-1133">Transmembrane helix</keyword>
<dbReference type="PANTHER" id="PTHR11654">
    <property type="entry name" value="OLIGOPEPTIDE TRANSPORTER-RELATED"/>
    <property type="match status" value="1"/>
</dbReference>
<evidence type="ECO:0000313" key="8">
    <source>
        <dbReference type="EMBL" id="PTQ33903.1"/>
    </source>
</evidence>
<feature type="transmembrane region" description="Helical" evidence="7">
    <location>
        <begin position="97"/>
        <end position="116"/>
    </location>
</feature>
<evidence type="ECO:0000256" key="1">
    <source>
        <dbReference type="ARBA" id="ARBA00004141"/>
    </source>
</evidence>
<dbReference type="EMBL" id="KZ772757">
    <property type="protein sequence ID" value="PTQ33903.1"/>
    <property type="molecule type" value="Genomic_DNA"/>
</dbReference>
<feature type="transmembrane region" description="Helical" evidence="7">
    <location>
        <begin position="123"/>
        <end position="142"/>
    </location>
</feature>
<dbReference type="GO" id="GO:0005886">
    <property type="term" value="C:plasma membrane"/>
    <property type="evidence" value="ECO:0000318"/>
    <property type="project" value="GO_Central"/>
</dbReference>
<comment type="similarity">
    <text evidence="2">Belongs to the major facilitator superfamily. Proton-dependent oligopeptide transporter (POT/PTR) (TC 2.A.17) family.</text>
</comment>
<dbReference type="OrthoDB" id="8904098at2759"/>
<reference evidence="9" key="1">
    <citation type="journal article" date="2017" name="Cell">
        <title>Insights into land plant evolution garnered from the Marchantia polymorpha genome.</title>
        <authorList>
            <person name="Bowman J.L."/>
            <person name="Kohchi T."/>
            <person name="Yamato K.T."/>
            <person name="Jenkins J."/>
            <person name="Shu S."/>
            <person name="Ishizaki K."/>
            <person name="Yamaoka S."/>
            <person name="Nishihama R."/>
            <person name="Nakamura Y."/>
            <person name="Berger F."/>
            <person name="Adam C."/>
            <person name="Aki S.S."/>
            <person name="Althoff F."/>
            <person name="Araki T."/>
            <person name="Arteaga-Vazquez M.A."/>
            <person name="Balasubrmanian S."/>
            <person name="Barry K."/>
            <person name="Bauer D."/>
            <person name="Boehm C.R."/>
            <person name="Briginshaw L."/>
            <person name="Caballero-Perez J."/>
            <person name="Catarino B."/>
            <person name="Chen F."/>
            <person name="Chiyoda S."/>
            <person name="Chovatia M."/>
            <person name="Davies K.M."/>
            <person name="Delmans M."/>
            <person name="Demura T."/>
            <person name="Dierschke T."/>
            <person name="Dolan L."/>
            <person name="Dorantes-Acosta A.E."/>
            <person name="Eklund D.M."/>
            <person name="Florent S.N."/>
            <person name="Flores-Sandoval E."/>
            <person name="Fujiyama A."/>
            <person name="Fukuzawa H."/>
            <person name="Galik B."/>
            <person name="Grimanelli D."/>
            <person name="Grimwood J."/>
            <person name="Grossniklaus U."/>
            <person name="Hamada T."/>
            <person name="Haseloff J."/>
            <person name="Hetherington A.J."/>
            <person name="Higo A."/>
            <person name="Hirakawa Y."/>
            <person name="Hundley H.N."/>
            <person name="Ikeda Y."/>
            <person name="Inoue K."/>
            <person name="Inoue S.I."/>
            <person name="Ishida S."/>
            <person name="Jia Q."/>
            <person name="Kakita M."/>
            <person name="Kanazawa T."/>
            <person name="Kawai Y."/>
            <person name="Kawashima T."/>
            <person name="Kennedy M."/>
            <person name="Kinose K."/>
            <person name="Kinoshita T."/>
            <person name="Kohara Y."/>
            <person name="Koide E."/>
            <person name="Komatsu K."/>
            <person name="Kopischke S."/>
            <person name="Kubo M."/>
            <person name="Kyozuka J."/>
            <person name="Lagercrantz U."/>
            <person name="Lin S.S."/>
            <person name="Lindquist E."/>
            <person name="Lipzen A.M."/>
            <person name="Lu C.W."/>
            <person name="De Luna E."/>
            <person name="Martienssen R.A."/>
            <person name="Minamino N."/>
            <person name="Mizutani M."/>
            <person name="Mizutani M."/>
            <person name="Mochizuki N."/>
            <person name="Monte I."/>
            <person name="Mosher R."/>
            <person name="Nagasaki H."/>
            <person name="Nakagami H."/>
            <person name="Naramoto S."/>
            <person name="Nishitani K."/>
            <person name="Ohtani M."/>
            <person name="Okamoto T."/>
            <person name="Okumura M."/>
            <person name="Phillips J."/>
            <person name="Pollak B."/>
            <person name="Reinders A."/>
            <person name="Rovekamp M."/>
            <person name="Sano R."/>
            <person name="Sawa S."/>
            <person name="Schmid M.W."/>
            <person name="Shirakawa M."/>
            <person name="Solano R."/>
            <person name="Spunde A."/>
            <person name="Suetsugu N."/>
            <person name="Sugano S."/>
            <person name="Sugiyama A."/>
            <person name="Sun R."/>
            <person name="Suzuki Y."/>
            <person name="Takenaka M."/>
            <person name="Takezawa D."/>
            <person name="Tomogane H."/>
            <person name="Tsuzuki M."/>
            <person name="Ueda T."/>
            <person name="Umeda M."/>
            <person name="Ward J.M."/>
            <person name="Watanabe Y."/>
            <person name="Yazaki K."/>
            <person name="Yokoyama R."/>
            <person name="Yoshitake Y."/>
            <person name="Yotsui I."/>
            <person name="Zachgo S."/>
            <person name="Schmutz J."/>
        </authorList>
    </citation>
    <scope>NUCLEOTIDE SEQUENCE [LARGE SCALE GENOMIC DNA]</scope>
    <source>
        <strain evidence="9">Tak-1</strain>
    </source>
</reference>
<accession>A0A2R6WJ93</accession>
<evidence type="ECO:0000256" key="5">
    <source>
        <dbReference type="ARBA" id="ARBA00023136"/>
    </source>
</evidence>
<dbReference type="Gene3D" id="1.20.1250.20">
    <property type="entry name" value="MFS general substrate transporter like domains"/>
    <property type="match status" value="1"/>
</dbReference>
<sequence>MEDTDEKAVPLLQEKTELQQHVLTEGLTMNVFACEFFEGLVAKGLFAVIALFFLESLHYDENTATELVHLFMFTSSFSSIVGAVISDGYIGHYKTTLSFFSLQLCGLTLLCTATLLDMNWRRPLSFAALFLSGIGGGGRPAFLTFGCDQVMWSVCRKAASNLESGESRADLMARSQGTASRQYFSSMYMFKKTGYAVGALLNPAIRVRSGGTFFYVFLLCACAKATGILIFWSGRQHYQFEKPDLDGDSDERDDLLKNDGQNSTDRNARSDLRKTQAVLRSWENMKSVISALLVLAPLIFFTALDLQVGSTWIFQARIMNCTISWLGNYTVPPDQMPVLTEILDVLVVPLVHMVIYPFVDKYVTRLTDLRKILGSFICVTGAFVMSGTLQIAIDTDRKKTSSGFSDVSIQWQFPQYVAMAMAVAMNVIARTDFAYHEAPKSMKTAVNAVIESFAGIGNGLIIVILLSLGPNASKVVTMYVFAGVGALGSVVMAFCSEMYVPRSMRKR</sequence>
<dbReference type="InterPro" id="IPR000109">
    <property type="entry name" value="POT_fam"/>
</dbReference>
<dbReference type="GO" id="GO:0071916">
    <property type="term" value="F:dipeptide transmembrane transporter activity"/>
    <property type="evidence" value="ECO:0000318"/>
    <property type="project" value="GO_Central"/>
</dbReference>
<protein>
    <recommendedName>
        <fullName evidence="10">Major facilitator superfamily (MFS) profile domain-containing protein</fullName>
    </recommendedName>
</protein>
<keyword evidence="5 7" id="KW-0472">Membrane</keyword>
<feature type="transmembrane region" description="Helical" evidence="7">
    <location>
        <begin position="212"/>
        <end position="232"/>
    </location>
</feature>
<evidence type="ECO:0000256" key="7">
    <source>
        <dbReference type="SAM" id="Phobius"/>
    </source>
</evidence>
<dbReference type="Pfam" id="PF00854">
    <property type="entry name" value="PTR2"/>
    <property type="match status" value="1"/>
</dbReference>
<dbReference type="SUPFAM" id="SSF103473">
    <property type="entry name" value="MFS general substrate transporter"/>
    <property type="match status" value="1"/>
</dbReference>
<evidence type="ECO:0000256" key="3">
    <source>
        <dbReference type="ARBA" id="ARBA00022692"/>
    </source>
</evidence>
<organism evidence="8 9">
    <name type="scientific">Marchantia polymorpha</name>
    <name type="common">Common liverwort</name>
    <name type="synonym">Marchantia aquatica</name>
    <dbReference type="NCBI Taxonomy" id="3197"/>
    <lineage>
        <taxon>Eukaryota</taxon>
        <taxon>Viridiplantae</taxon>
        <taxon>Streptophyta</taxon>
        <taxon>Embryophyta</taxon>
        <taxon>Marchantiophyta</taxon>
        <taxon>Marchantiopsida</taxon>
        <taxon>Marchantiidae</taxon>
        <taxon>Marchantiales</taxon>
        <taxon>Marchantiaceae</taxon>
        <taxon>Marchantia</taxon>
    </lineage>
</organism>
<keyword evidence="3 7" id="KW-0812">Transmembrane</keyword>
<feature type="transmembrane region" description="Helical" evidence="7">
    <location>
        <begin position="287"/>
        <end position="304"/>
    </location>
</feature>
<feature type="transmembrane region" description="Helical" evidence="7">
    <location>
        <begin position="338"/>
        <end position="359"/>
    </location>
</feature>
<dbReference type="AlphaFoldDB" id="A0A2R6WJ93"/>
<dbReference type="GO" id="GO:0140206">
    <property type="term" value="P:dipeptide import across plasma membrane"/>
    <property type="evidence" value="ECO:0000318"/>
    <property type="project" value="GO_Central"/>
</dbReference>
<feature type="transmembrane region" description="Helical" evidence="7">
    <location>
        <begin position="36"/>
        <end position="55"/>
    </location>
</feature>
<feature type="transmembrane region" description="Helical" evidence="7">
    <location>
        <begin position="67"/>
        <end position="85"/>
    </location>
</feature>
<comment type="subcellular location">
    <subcellularLocation>
        <location evidence="1">Membrane</location>
        <topology evidence="1">Multi-pass membrane protein</topology>
    </subcellularLocation>
</comment>
<feature type="transmembrane region" description="Helical" evidence="7">
    <location>
        <begin position="478"/>
        <end position="500"/>
    </location>
</feature>
<keyword evidence="9" id="KW-1185">Reference proteome</keyword>
<feature type="transmembrane region" description="Helical" evidence="7">
    <location>
        <begin position="445"/>
        <end position="466"/>
    </location>
</feature>
<dbReference type="InterPro" id="IPR036259">
    <property type="entry name" value="MFS_trans_sf"/>
</dbReference>
<feature type="region of interest" description="Disordered" evidence="6">
    <location>
        <begin position="243"/>
        <end position="267"/>
    </location>
</feature>
<evidence type="ECO:0000256" key="2">
    <source>
        <dbReference type="ARBA" id="ARBA00005982"/>
    </source>
</evidence>
<gene>
    <name evidence="8" type="ORF">MARPO_0085s0105</name>
</gene>
<dbReference type="Proteomes" id="UP000244005">
    <property type="component" value="Unassembled WGS sequence"/>
</dbReference>
<name>A0A2R6WJ93_MARPO</name>
<feature type="transmembrane region" description="Helical" evidence="7">
    <location>
        <begin position="413"/>
        <end position="433"/>
    </location>
</feature>